<comment type="caution">
    <text evidence="2">The sequence shown here is derived from an EMBL/GenBank/DDBJ whole genome shotgun (WGS) entry which is preliminary data.</text>
</comment>
<protein>
    <submittedName>
        <fullName evidence="2">Uncharacterized protein</fullName>
    </submittedName>
</protein>
<dbReference type="RefSeq" id="WP_184830942.1">
    <property type="nucleotide sequence ID" value="NZ_BAAAVN010000005.1"/>
</dbReference>
<reference evidence="2 3" key="1">
    <citation type="submission" date="2020-08" db="EMBL/GenBank/DDBJ databases">
        <title>Sequencing the genomes of 1000 actinobacteria strains.</title>
        <authorList>
            <person name="Klenk H.-P."/>
        </authorList>
    </citation>
    <scope>NUCLEOTIDE SEQUENCE [LARGE SCALE GENOMIC DNA]</scope>
    <source>
        <strain evidence="2 3">DSM 17294</strain>
    </source>
</reference>
<organism evidence="2 3">
    <name type="scientific">Kribbella solani</name>
    <dbReference type="NCBI Taxonomy" id="236067"/>
    <lineage>
        <taxon>Bacteria</taxon>
        <taxon>Bacillati</taxon>
        <taxon>Actinomycetota</taxon>
        <taxon>Actinomycetes</taxon>
        <taxon>Propionibacteriales</taxon>
        <taxon>Kribbellaceae</taxon>
        <taxon>Kribbella</taxon>
    </lineage>
</organism>
<feature type="transmembrane region" description="Helical" evidence="1">
    <location>
        <begin position="30"/>
        <end position="47"/>
    </location>
</feature>
<accession>A0A841DI21</accession>
<dbReference type="EMBL" id="JACHNF010000001">
    <property type="protein sequence ID" value="MBB5977149.1"/>
    <property type="molecule type" value="Genomic_DNA"/>
</dbReference>
<evidence type="ECO:0000256" key="1">
    <source>
        <dbReference type="SAM" id="Phobius"/>
    </source>
</evidence>
<dbReference type="AlphaFoldDB" id="A0A841DI21"/>
<keyword evidence="3" id="KW-1185">Reference proteome</keyword>
<evidence type="ECO:0000313" key="3">
    <source>
        <dbReference type="Proteomes" id="UP000558997"/>
    </source>
</evidence>
<keyword evidence="1" id="KW-0472">Membrane</keyword>
<evidence type="ECO:0000313" key="2">
    <source>
        <dbReference type="EMBL" id="MBB5977149.1"/>
    </source>
</evidence>
<gene>
    <name evidence="2" type="ORF">HDA44_000490</name>
</gene>
<dbReference type="Proteomes" id="UP000558997">
    <property type="component" value="Unassembled WGS sequence"/>
</dbReference>
<keyword evidence="1" id="KW-1133">Transmembrane helix</keyword>
<feature type="transmembrane region" description="Helical" evidence="1">
    <location>
        <begin position="7"/>
        <end position="24"/>
    </location>
</feature>
<sequence>MNMNRKTVYSVAILVPFAAAVIWVLTRLGWIGAVLSVVAVIVGVVAYRRTGVPTPPAEEVPEVSQLSTSGLPTADETVFLELSATVHWQAAKPESYHADVAREFVLRRAREVTSRWQPAQYALAQHELAAAIGRPESDGTGELEVWASELRLQLPEAVQHHLAKLDEAHRAGLLWEVGASNQSKVRAHLRDDALRTPASAIVWWLAQNEGSVQQAVDLAGVLTRLSQLATGQSTTDDAAQVQVMIDAIEKLDDDARRPAAHDLADAFGQAGLDDLARRLRDHYQLPALHSVVDRPESPAGGMASAEPGW</sequence>
<name>A0A841DI21_9ACTN</name>
<keyword evidence="1" id="KW-0812">Transmembrane</keyword>
<proteinExistence type="predicted"/>